<evidence type="ECO:0000313" key="1">
    <source>
        <dbReference type="EMBL" id="EEY62374.1"/>
    </source>
</evidence>
<keyword evidence="2" id="KW-1185">Reference proteome</keyword>
<dbReference type="GeneID" id="9474187"/>
<gene>
    <name evidence="1" type="ORF">PITG_14805</name>
</gene>
<dbReference type="VEuPathDB" id="FungiDB:PITG_14805"/>
<sequence length="346" mass="37770">MDIAVEYLDNRVDIIEPLDAPRECAAAASSSSVTAIGKTLLTGESVDTNSTRKLEAEIDFSLYDSCSCKSKPRPCVFVHGLGIKRDMPRNRDRFYYWGDLDGHAPCCTSMTYAYLNTSGNPWTSDTLQEKVCNRVMAVSHTSTNSVIADTIVVTHSMGNLMLAGAIANKKCSLDSSSTWVGLAGPMRGSMCSDFIQDSCAGRTTAVLETVAEATGKCPPTTGLKSLPIQGGPHSSAELDAAYTAAQEAYRDNVYAVMCGENYTGLVSLYQSIFWMLGKTVPHKSKRNDGMVEFTSCAAGIPESKFGNSYRDRFYRTKLNHFDMEFVSGDALIDEAKMPVKWFECLL</sequence>
<reference evidence="2" key="1">
    <citation type="journal article" date="2009" name="Nature">
        <title>Genome sequence and analysis of the Irish potato famine pathogen Phytophthora infestans.</title>
        <authorList>
            <consortium name="The Broad Institute Genome Sequencing Platform"/>
            <person name="Haas B.J."/>
            <person name="Kamoun S."/>
            <person name="Zody M.C."/>
            <person name="Jiang R.H."/>
            <person name="Handsaker R.E."/>
            <person name="Cano L.M."/>
            <person name="Grabherr M."/>
            <person name="Kodira C.D."/>
            <person name="Raffaele S."/>
            <person name="Torto-Alalibo T."/>
            <person name="Bozkurt T.O."/>
            <person name="Ah-Fong A.M."/>
            <person name="Alvarado L."/>
            <person name="Anderson V.L."/>
            <person name="Armstrong M.R."/>
            <person name="Avrova A."/>
            <person name="Baxter L."/>
            <person name="Beynon J."/>
            <person name="Boevink P.C."/>
            <person name="Bollmann S.R."/>
            <person name="Bos J.I."/>
            <person name="Bulone V."/>
            <person name="Cai G."/>
            <person name="Cakir C."/>
            <person name="Carrington J.C."/>
            <person name="Chawner M."/>
            <person name="Conti L."/>
            <person name="Costanzo S."/>
            <person name="Ewan R."/>
            <person name="Fahlgren N."/>
            <person name="Fischbach M.A."/>
            <person name="Fugelstad J."/>
            <person name="Gilroy E.M."/>
            <person name="Gnerre S."/>
            <person name="Green P.J."/>
            <person name="Grenville-Briggs L.J."/>
            <person name="Griffith J."/>
            <person name="Grunwald N.J."/>
            <person name="Horn K."/>
            <person name="Horner N.R."/>
            <person name="Hu C.H."/>
            <person name="Huitema E."/>
            <person name="Jeong D.H."/>
            <person name="Jones A.M."/>
            <person name="Jones J.D."/>
            <person name="Jones R.W."/>
            <person name="Karlsson E.K."/>
            <person name="Kunjeti S.G."/>
            <person name="Lamour K."/>
            <person name="Liu Z."/>
            <person name="Ma L."/>
            <person name="Maclean D."/>
            <person name="Chibucos M.C."/>
            <person name="McDonald H."/>
            <person name="McWalters J."/>
            <person name="Meijer H.J."/>
            <person name="Morgan W."/>
            <person name="Morris P.F."/>
            <person name="Munro C.A."/>
            <person name="O'Neill K."/>
            <person name="Ospina-Giraldo M."/>
            <person name="Pinzon A."/>
            <person name="Pritchard L."/>
            <person name="Ramsahoye B."/>
            <person name="Ren Q."/>
            <person name="Restrepo S."/>
            <person name="Roy S."/>
            <person name="Sadanandom A."/>
            <person name="Savidor A."/>
            <person name="Schornack S."/>
            <person name="Schwartz D.C."/>
            <person name="Schumann U.D."/>
            <person name="Schwessinger B."/>
            <person name="Seyer L."/>
            <person name="Sharpe T."/>
            <person name="Silvar C."/>
            <person name="Song J."/>
            <person name="Studholme D.J."/>
            <person name="Sykes S."/>
            <person name="Thines M."/>
            <person name="van de Vondervoort P.J."/>
            <person name="Phuntumart V."/>
            <person name="Wawra S."/>
            <person name="Weide R."/>
            <person name="Win J."/>
            <person name="Young C."/>
            <person name="Zhou S."/>
            <person name="Fry W."/>
            <person name="Meyers B.C."/>
            <person name="van West P."/>
            <person name="Ristaino J."/>
            <person name="Govers F."/>
            <person name="Birch P.R."/>
            <person name="Whisson S.C."/>
            <person name="Judelson H.S."/>
            <person name="Nusbaum C."/>
        </authorList>
    </citation>
    <scope>NUCLEOTIDE SEQUENCE [LARGE SCALE GENOMIC DNA]</scope>
    <source>
        <strain evidence="2">T30-4</strain>
    </source>
</reference>
<dbReference type="RefSeq" id="XP_002899010.1">
    <property type="nucleotide sequence ID" value="XM_002898964.1"/>
</dbReference>
<dbReference type="Gene3D" id="3.40.50.1820">
    <property type="entry name" value="alpha/beta hydrolase"/>
    <property type="match status" value="1"/>
</dbReference>
<protein>
    <submittedName>
        <fullName evidence="1">Uncharacterized protein</fullName>
    </submittedName>
</protein>
<evidence type="ECO:0000313" key="2">
    <source>
        <dbReference type="Proteomes" id="UP000006643"/>
    </source>
</evidence>
<dbReference type="eggNOG" id="ENOG502RG4F">
    <property type="taxonomic scope" value="Eukaryota"/>
</dbReference>
<dbReference type="HOGENOM" id="CLU_028087_0_0_1"/>
<dbReference type="EMBL" id="DS028150">
    <property type="protein sequence ID" value="EEY62374.1"/>
    <property type="molecule type" value="Genomic_DNA"/>
</dbReference>
<name>D0NP32_PHYIT</name>
<dbReference type="Proteomes" id="UP000006643">
    <property type="component" value="Unassembled WGS sequence"/>
</dbReference>
<dbReference type="OrthoDB" id="95392at2759"/>
<dbReference type="InterPro" id="IPR029058">
    <property type="entry name" value="AB_hydrolase_fold"/>
</dbReference>
<dbReference type="PANTHER" id="PTHR22538:SF1">
    <property type="entry name" value="VWFD DOMAIN-CONTAINING PROTEIN"/>
    <property type="match status" value="1"/>
</dbReference>
<organism evidence="1 2">
    <name type="scientific">Phytophthora infestans (strain T30-4)</name>
    <name type="common">Potato late blight agent</name>
    <dbReference type="NCBI Taxonomy" id="403677"/>
    <lineage>
        <taxon>Eukaryota</taxon>
        <taxon>Sar</taxon>
        <taxon>Stramenopiles</taxon>
        <taxon>Oomycota</taxon>
        <taxon>Peronosporomycetes</taxon>
        <taxon>Peronosporales</taxon>
        <taxon>Peronosporaceae</taxon>
        <taxon>Phytophthora</taxon>
    </lineage>
</organism>
<dbReference type="InParanoid" id="D0NP32"/>
<proteinExistence type="predicted"/>
<dbReference type="PANTHER" id="PTHR22538">
    <property type="entry name" value="CILIA- AND FLAGELLA-ASSOCIATED PROTEIN 74"/>
    <property type="match status" value="1"/>
</dbReference>
<dbReference type="AlphaFoldDB" id="D0NP32"/>
<dbReference type="KEGG" id="pif:PITG_14805"/>
<accession>D0NP32</accession>